<evidence type="ECO:0000256" key="4">
    <source>
        <dbReference type="ARBA" id="ARBA00023172"/>
    </source>
</evidence>
<dbReference type="EMBL" id="PUFI01000014">
    <property type="protein sequence ID" value="TDG68222.1"/>
    <property type="molecule type" value="Genomic_DNA"/>
</dbReference>
<proteinExistence type="inferred from homology"/>
<feature type="domain" description="DNA replication/recombination mediator RecO N-terminal" evidence="8">
    <location>
        <begin position="3"/>
        <end position="79"/>
    </location>
</feature>
<dbReference type="PANTHER" id="PTHR33991:SF1">
    <property type="entry name" value="DNA REPAIR PROTEIN RECO"/>
    <property type="match status" value="1"/>
</dbReference>
<dbReference type="SUPFAM" id="SSF57863">
    <property type="entry name" value="ArfGap/RecO-like zinc finger"/>
    <property type="match status" value="1"/>
</dbReference>
<dbReference type="SUPFAM" id="SSF50249">
    <property type="entry name" value="Nucleic acid-binding proteins"/>
    <property type="match status" value="1"/>
</dbReference>
<dbReference type="RefSeq" id="WP_133264429.1">
    <property type="nucleotide sequence ID" value="NZ_JAGYGP010000001.1"/>
</dbReference>
<dbReference type="GO" id="GO:0006302">
    <property type="term" value="P:double-strand break repair"/>
    <property type="evidence" value="ECO:0007669"/>
    <property type="project" value="TreeGrafter"/>
</dbReference>
<evidence type="ECO:0000256" key="5">
    <source>
        <dbReference type="ARBA" id="ARBA00023204"/>
    </source>
</evidence>
<dbReference type="GO" id="GO:0043590">
    <property type="term" value="C:bacterial nucleoid"/>
    <property type="evidence" value="ECO:0007669"/>
    <property type="project" value="TreeGrafter"/>
</dbReference>
<dbReference type="InterPro" id="IPR003717">
    <property type="entry name" value="RecO"/>
</dbReference>
<evidence type="ECO:0000256" key="6">
    <source>
        <dbReference type="ARBA" id="ARBA00033409"/>
    </source>
</evidence>
<evidence type="ECO:0000313" key="9">
    <source>
        <dbReference type="EMBL" id="TDG68222.1"/>
    </source>
</evidence>
<evidence type="ECO:0000256" key="1">
    <source>
        <dbReference type="ARBA" id="ARBA00007452"/>
    </source>
</evidence>
<dbReference type="InterPro" id="IPR022572">
    <property type="entry name" value="DNA_rep/recomb_RecO_N"/>
</dbReference>
<comment type="function">
    <text evidence="7">Involved in DNA repair and RecF pathway recombination.</text>
</comment>
<keyword evidence="3 7" id="KW-0227">DNA damage</keyword>
<dbReference type="Gene3D" id="2.40.50.140">
    <property type="entry name" value="Nucleic acid-binding proteins"/>
    <property type="match status" value="1"/>
</dbReference>
<dbReference type="STRING" id="907931.GCA_000165675_00790"/>
<dbReference type="Gene3D" id="1.20.1440.120">
    <property type="entry name" value="Recombination protein O, C-terminal domain"/>
    <property type="match status" value="1"/>
</dbReference>
<comment type="caution">
    <text evidence="9">The sequence shown here is derived from an EMBL/GenBank/DDBJ whole genome shotgun (WGS) entry which is preliminary data.</text>
</comment>
<evidence type="ECO:0000313" key="10">
    <source>
        <dbReference type="Proteomes" id="UP000295681"/>
    </source>
</evidence>
<comment type="similarity">
    <text evidence="1 7">Belongs to the RecO family.</text>
</comment>
<dbReference type="InterPro" id="IPR012340">
    <property type="entry name" value="NA-bd_OB-fold"/>
</dbReference>
<reference evidence="9 10" key="1">
    <citation type="journal article" date="2019" name="Appl. Microbiol. Biotechnol.">
        <title>Uncovering carbohydrate metabolism through a genotype-phenotype association study of 56 lactic acid bacteria genomes.</title>
        <authorList>
            <person name="Buron-Moles G."/>
            <person name="Chailyan A."/>
            <person name="Dolejs I."/>
            <person name="Forster J."/>
            <person name="Miks M.H."/>
        </authorList>
    </citation>
    <scope>NUCLEOTIDE SEQUENCE [LARGE SCALE GENOMIC DNA]</scope>
    <source>
        <strain evidence="9 10">ATCC 700006</strain>
    </source>
</reference>
<dbReference type="AlphaFoldDB" id="A0A4R5N8G8"/>
<dbReference type="Pfam" id="PF11967">
    <property type="entry name" value="RecO_N"/>
    <property type="match status" value="1"/>
</dbReference>
<evidence type="ECO:0000256" key="7">
    <source>
        <dbReference type="HAMAP-Rule" id="MF_00201"/>
    </source>
</evidence>
<keyword evidence="5 7" id="KW-0234">DNA repair</keyword>
<evidence type="ECO:0000256" key="2">
    <source>
        <dbReference type="ARBA" id="ARBA00021310"/>
    </source>
</evidence>
<dbReference type="InterPro" id="IPR042242">
    <property type="entry name" value="RecO_C"/>
</dbReference>
<evidence type="ECO:0000259" key="8">
    <source>
        <dbReference type="Pfam" id="PF11967"/>
    </source>
</evidence>
<sequence length="260" mass="29721">MTSFHGIVLYTRQYKDNDLLVRVLTETEGLRTFLARGAKKQKSKLSAGVQTYTLSLFEGALPKQNGSLGYINDVQDTKQYTRLIKDIEANAYVAVIASLLDAAFEDGEPITHWYQQFVIALDKINNGADPQIITNIFEVQLLVPLGVAPNWRADPIDGNQVGIFDYSEKYNGIISENHFGLDEHRLHVDAKTIFYLRQFSTINLAQVGHIKVSNITKRGLQQVIDYIYDRQVGFKPRAKRFIEQMHSWTNQLKKLRRTDN</sequence>
<organism evidence="9 10">
    <name type="scientific">Leuconostoc fallax</name>
    <dbReference type="NCBI Taxonomy" id="1251"/>
    <lineage>
        <taxon>Bacteria</taxon>
        <taxon>Bacillati</taxon>
        <taxon>Bacillota</taxon>
        <taxon>Bacilli</taxon>
        <taxon>Lactobacillales</taxon>
        <taxon>Lactobacillaceae</taxon>
        <taxon>Leuconostoc</taxon>
    </lineage>
</organism>
<gene>
    <name evidence="7" type="primary">recO</name>
    <name evidence="9" type="ORF">C5L23_000528</name>
</gene>
<dbReference type="GO" id="GO:0006310">
    <property type="term" value="P:DNA recombination"/>
    <property type="evidence" value="ECO:0007669"/>
    <property type="project" value="UniProtKB-UniRule"/>
</dbReference>
<dbReference type="PANTHER" id="PTHR33991">
    <property type="entry name" value="DNA REPAIR PROTEIN RECO"/>
    <property type="match status" value="1"/>
</dbReference>
<dbReference type="NCBIfam" id="TIGR00613">
    <property type="entry name" value="reco"/>
    <property type="match status" value="1"/>
</dbReference>
<dbReference type="InterPro" id="IPR037278">
    <property type="entry name" value="ARFGAP/RecO"/>
</dbReference>
<protein>
    <recommendedName>
        <fullName evidence="2 7">DNA repair protein RecO</fullName>
    </recommendedName>
    <alternativeName>
        <fullName evidence="6 7">Recombination protein O</fullName>
    </alternativeName>
</protein>
<keyword evidence="4 7" id="KW-0233">DNA recombination</keyword>
<keyword evidence="10" id="KW-1185">Reference proteome</keyword>
<accession>A0A4R5N8G8</accession>
<evidence type="ECO:0000256" key="3">
    <source>
        <dbReference type="ARBA" id="ARBA00022763"/>
    </source>
</evidence>
<dbReference type="Proteomes" id="UP000295681">
    <property type="component" value="Unassembled WGS sequence"/>
</dbReference>
<dbReference type="Pfam" id="PF02565">
    <property type="entry name" value="RecO_C"/>
    <property type="match status" value="1"/>
</dbReference>
<dbReference type="HAMAP" id="MF_00201">
    <property type="entry name" value="RecO"/>
    <property type="match status" value="1"/>
</dbReference>
<name>A0A4R5N8G8_9LACO</name>